<keyword evidence="6" id="KW-0560">Oxidoreductase</keyword>
<dbReference type="InterPro" id="IPR051205">
    <property type="entry name" value="UbiH/COQ6_monooxygenase"/>
</dbReference>
<feature type="domain" description="FAD-binding" evidence="8">
    <location>
        <begin position="5"/>
        <end position="328"/>
    </location>
</feature>
<keyword evidence="5" id="KW-0274">FAD</keyword>
<evidence type="ECO:0000256" key="7">
    <source>
        <dbReference type="ARBA" id="ARBA00023033"/>
    </source>
</evidence>
<name>A0ABX1PRN1_9RHOO</name>
<evidence type="ECO:0000256" key="3">
    <source>
        <dbReference type="ARBA" id="ARBA00005349"/>
    </source>
</evidence>
<gene>
    <name evidence="9" type="ORF">GO606_20420</name>
</gene>
<protein>
    <submittedName>
        <fullName evidence="9">2-octaprenyl-6-methoxyphenyl hydroxylase</fullName>
    </submittedName>
</protein>
<dbReference type="PANTHER" id="PTHR43876">
    <property type="entry name" value="UBIQUINONE BIOSYNTHESIS MONOOXYGENASE COQ6, MITOCHONDRIAL"/>
    <property type="match status" value="1"/>
</dbReference>
<comment type="caution">
    <text evidence="9">The sequence shown here is derived from an EMBL/GenBank/DDBJ whole genome shotgun (WGS) entry which is preliminary data.</text>
</comment>
<dbReference type="PANTHER" id="PTHR43876:SF8">
    <property type="entry name" value="2-OCTAPRENYL-6-METHOXYPHENOL HYDROXYLASE"/>
    <property type="match status" value="1"/>
</dbReference>
<evidence type="ECO:0000256" key="6">
    <source>
        <dbReference type="ARBA" id="ARBA00023002"/>
    </source>
</evidence>
<evidence type="ECO:0000256" key="5">
    <source>
        <dbReference type="ARBA" id="ARBA00022827"/>
    </source>
</evidence>
<evidence type="ECO:0000259" key="8">
    <source>
        <dbReference type="Pfam" id="PF01494"/>
    </source>
</evidence>
<evidence type="ECO:0000256" key="2">
    <source>
        <dbReference type="ARBA" id="ARBA00004749"/>
    </source>
</evidence>
<reference evidence="9" key="1">
    <citation type="submission" date="2019-12" db="EMBL/GenBank/DDBJ databases">
        <title>Comparative genomics gives insights into the taxonomy of the Azoarcus-Aromatoleum group and reveals separate origins of nif in the plant-associated Azoarcus and non-plant-associated Aromatoleum sub-groups.</title>
        <authorList>
            <person name="Lafos M."/>
            <person name="Maluk M."/>
            <person name="Batista M."/>
            <person name="Junghare M."/>
            <person name="Carmona M."/>
            <person name="Faoro H."/>
            <person name="Cruz L.M."/>
            <person name="Battistoni F."/>
            <person name="De Souza E."/>
            <person name="Pedrosa F."/>
            <person name="Chen W.-M."/>
            <person name="Poole P.S."/>
            <person name="Dixon R.A."/>
            <person name="James E.K."/>
        </authorList>
    </citation>
    <scope>NUCLEOTIDE SEQUENCE</scope>
    <source>
        <strain evidence="9">LuFRes1</strain>
    </source>
</reference>
<dbReference type="PRINTS" id="PR00420">
    <property type="entry name" value="RNGMNOXGNASE"/>
</dbReference>
<dbReference type="EMBL" id="WTVG01000120">
    <property type="protein sequence ID" value="NMG27021.1"/>
    <property type="molecule type" value="Genomic_DNA"/>
</dbReference>
<evidence type="ECO:0000313" key="9">
    <source>
        <dbReference type="EMBL" id="NMG27021.1"/>
    </source>
</evidence>
<evidence type="ECO:0000313" key="10">
    <source>
        <dbReference type="Proteomes" id="UP000615989"/>
    </source>
</evidence>
<comment type="pathway">
    <text evidence="2">Cofactor biosynthesis; ubiquinone biosynthesis.</text>
</comment>
<dbReference type="NCBIfam" id="TIGR01988">
    <property type="entry name" value="Ubi-OHases"/>
    <property type="match status" value="1"/>
</dbReference>
<dbReference type="InterPro" id="IPR036188">
    <property type="entry name" value="FAD/NAD-bd_sf"/>
</dbReference>
<dbReference type="Pfam" id="PF01494">
    <property type="entry name" value="FAD_binding_3"/>
    <property type="match status" value="1"/>
</dbReference>
<evidence type="ECO:0000256" key="4">
    <source>
        <dbReference type="ARBA" id="ARBA00022630"/>
    </source>
</evidence>
<keyword evidence="7" id="KW-0503">Monooxygenase</keyword>
<dbReference type="Proteomes" id="UP000615989">
    <property type="component" value="Unassembled WGS sequence"/>
</dbReference>
<keyword evidence="4" id="KW-0285">Flavoprotein</keyword>
<proteinExistence type="inferred from homology"/>
<organism evidence="9 10">
    <name type="scientific">Aromatoleum anaerobium</name>
    <dbReference type="NCBI Taxonomy" id="182180"/>
    <lineage>
        <taxon>Bacteria</taxon>
        <taxon>Pseudomonadati</taxon>
        <taxon>Pseudomonadota</taxon>
        <taxon>Betaproteobacteria</taxon>
        <taxon>Rhodocyclales</taxon>
        <taxon>Rhodocyclaceae</taxon>
        <taxon>Aromatoleum</taxon>
    </lineage>
</organism>
<comment type="cofactor">
    <cofactor evidence="1">
        <name>FAD</name>
        <dbReference type="ChEBI" id="CHEBI:57692"/>
    </cofactor>
</comment>
<comment type="similarity">
    <text evidence="3">Belongs to the UbiH/COQ6 family.</text>
</comment>
<dbReference type="Gene3D" id="3.50.50.60">
    <property type="entry name" value="FAD/NAD(P)-binding domain"/>
    <property type="match status" value="2"/>
</dbReference>
<dbReference type="SUPFAM" id="SSF51905">
    <property type="entry name" value="FAD/NAD(P)-binding domain"/>
    <property type="match status" value="1"/>
</dbReference>
<evidence type="ECO:0000256" key="1">
    <source>
        <dbReference type="ARBA" id="ARBA00001974"/>
    </source>
</evidence>
<accession>A0ABX1PRN1</accession>
<sequence length="385" mass="41283">MRQPDLLVVGAGPVGLALALALKDSGLKVVLADARPRAAVLADPRVLALAHGTRLTLERLGVWDGLAATPIRSIHVSQQGGFGRTELRAEDYRQPALGYVVSAGALAGALRAAVDRGGIPVLDETVVTAITPQADAVVATLATAANAPDDAPCSARLVACAEGRLEAGGQDVVERDYRQHALIARIDVDGGHRSRAFERFTPQGPIALLPCDSNFALVQVVSPERADQLLALDDAGYVAQLQDRFGTRLRFGPVSRRHRYPLGLRYRRDPAGARTVWLGNAAQTLHPVAGQGFNLALRDVWALADTLLRHPGDPGDAAVLDAYADARRLDRFGAIHFTDALVRVFSNDFAPLRQLRGAGLLTLDIIPPLRDFVARRMMFGARAWP</sequence>
<dbReference type="RefSeq" id="WP_169120620.1">
    <property type="nucleotide sequence ID" value="NZ_WTVG02000037.1"/>
</dbReference>
<dbReference type="InterPro" id="IPR002938">
    <property type="entry name" value="FAD-bd"/>
</dbReference>
<keyword evidence="10" id="KW-1185">Reference proteome</keyword>
<dbReference type="InterPro" id="IPR010971">
    <property type="entry name" value="UbiH/COQ6"/>
</dbReference>